<comment type="caution">
    <text evidence="1">The sequence shown here is derived from an EMBL/GenBank/DDBJ whole genome shotgun (WGS) entry which is preliminary data.</text>
</comment>
<proteinExistence type="predicted"/>
<protein>
    <submittedName>
        <fullName evidence="1">Uncharacterized protein</fullName>
    </submittedName>
</protein>
<sequence>MVTVEPIGTGGGLSLMWKQDVEVEILEQQQSFLEATVRDGRGFHIWRVYFVHAPASGYSERKALWQVLKEKVCRLRQNCILLGDFNAITSNAEKFGGLDREEWELRGFRDFISDSQLIDMGYVGYPFTWNNKRQGRSIVRERLDRALINSSWRINYPNGVLYHLRPMGSDHCPILVDSDRVRTKPRQRFVFDRRWSKDVNCREIIARAWSTNVEGSKWFKVQTRIMRCRLELLKWRRRSGSNSGKRIQHLQKELDRMGMADSFDAGRYAACEEQLKQAYKDDEVKGIENSVGLWKEEPGDISQVVLEYFKGIFSSEGAHRVGEVMRCVKRCVSDEMNKTLIRPISAGEENLRKRGVLSPTGCPLCGNPEESVIHLVAQCPFARAVWFSSPMQIDSQALECSSFIHWWSALMQQGQGYTDNAVWKSNMAYMVWGIWKSRNRAMFDHVGADPVWVMQHAVSSVAEFLKANKEDGPEKVILCDNRHGEQVRWQPPSSGLVKINFDAAFIQNLNSGGVGVVARSDDGTFLFARRVVAFELVQLL</sequence>
<keyword evidence="2" id="KW-1185">Reference proteome</keyword>
<dbReference type="Proteomes" id="UP000828048">
    <property type="component" value="Chromosome 1"/>
</dbReference>
<accession>A0ACB7XQA4</accession>
<evidence type="ECO:0000313" key="1">
    <source>
        <dbReference type="EMBL" id="KAH7843067.1"/>
    </source>
</evidence>
<gene>
    <name evidence="1" type="ORF">Vadar_012290</name>
</gene>
<evidence type="ECO:0000313" key="2">
    <source>
        <dbReference type="Proteomes" id="UP000828048"/>
    </source>
</evidence>
<name>A0ACB7XQA4_9ERIC</name>
<organism evidence="1 2">
    <name type="scientific">Vaccinium darrowii</name>
    <dbReference type="NCBI Taxonomy" id="229202"/>
    <lineage>
        <taxon>Eukaryota</taxon>
        <taxon>Viridiplantae</taxon>
        <taxon>Streptophyta</taxon>
        <taxon>Embryophyta</taxon>
        <taxon>Tracheophyta</taxon>
        <taxon>Spermatophyta</taxon>
        <taxon>Magnoliopsida</taxon>
        <taxon>eudicotyledons</taxon>
        <taxon>Gunneridae</taxon>
        <taxon>Pentapetalae</taxon>
        <taxon>asterids</taxon>
        <taxon>Ericales</taxon>
        <taxon>Ericaceae</taxon>
        <taxon>Vaccinioideae</taxon>
        <taxon>Vaccinieae</taxon>
        <taxon>Vaccinium</taxon>
    </lineage>
</organism>
<dbReference type="EMBL" id="CM037151">
    <property type="protein sequence ID" value="KAH7843067.1"/>
    <property type="molecule type" value="Genomic_DNA"/>
</dbReference>
<reference evidence="1 2" key="1">
    <citation type="journal article" date="2021" name="Hortic Res">
        <title>High-quality reference genome and annotation aids understanding of berry development for evergreen blueberry (Vaccinium darrowii).</title>
        <authorList>
            <person name="Yu J."/>
            <person name="Hulse-Kemp A.M."/>
            <person name="Babiker E."/>
            <person name="Staton M."/>
        </authorList>
    </citation>
    <scope>NUCLEOTIDE SEQUENCE [LARGE SCALE GENOMIC DNA]</scope>
    <source>
        <strain evidence="2">cv. NJ 8807/NJ 8810</strain>
        <tissue evidence="1">Young leaf</tissue>
    </source>
</reference>